<reference evidence="5 6" key="1">
    <citation type="submission" date="2017-11" db="EMBL/GenBank/DDBJ databases">
        <title>Revised Sequence and Annotation of the Rhodobaca barguzinensis strain alga05 Genome.</title>
        <authorList>
            <person name="Kopejtka K."/>
            <person name="Tomasch J.M."/>
            <person name="Bunk B."/>
            <person name="Koblizek M."/>
        </authorList>
    </citation>
    <scope>NUCLEOTIDE SEQUENCE [LARGE SCALE GENOMIC DNA]</scope>
    <source>
        <strain evidence="6">alga05</strain>
    </source>
</reference>
<sequence>MHAVRALSGFLIGVSMQYCPEIRHLTRSPDPMLKSILVSSDLSTRSKPAVQRGVQLAEASGAALCVLHVVEDDLLEDRMRDEIRTAEDYLTKQVEGFGKPATCDVAVATGHAFHVIAEEARAREADLIIMGAHRRQFLRDVFVGTTIERVTRTAGRPVLMANSKTGERWRKVFIATDMSETSGHAARKAQALGLLENANVTFIHGFAPITRQMMTHAGIPVERVHEEAEREFQSTRRELGRFVQDLDLGDLNYNARIIEGVGADAIAGLVEQAKPDLLVIGTRGLSGVRRLFLGSVAQELMGSVEIDVLAVPPQA</sequence>
<keyword evidence="3" id="KW-0067">ATP-binding</keyword>
<dbReference type="OrthoDB" id="5564966at2"/>
<evidence type="ECO:0000256" key="2">
    <source>
        <dbReference type="ARBA" id="ARBA00022741"/>
    </source>
</evidence>
<evidence type="ECO:0000313" key="6">
    <source>
        <dbReference type="Proteomes" id="UP000228948"/>
    </source>
</evidence>
<dbReference type="Proteomes" id="UP000228948">
    <property type="component" value="Chromosome"/>
</dbReference>
<evidence type="ECO:0000259" key="4">
    <source>
        <dbReference type="Pfam" id="PF00582"/>
    </source>
</evidence>
<evidence type="ECO:0000313" key="5">
    <source>
        <dbReference type="EMBL" id="ATX65291.1"/>
    </source>
</evidence>
<dbReference type="Pfam" id="PF00582">
    <property type="entry name" value="Usp"/>
    <property type="match status" value="2"/>
</dbReference>
<evidence type="ECO:0000256" key="1">
    <source>
        <dbReference type="ARBA" id="ARBA00008791"/>
    </source>
</evidence>
<accession>A0A2K8K759</accession>
<dbReference type="SUPFAM" id="SSF52402">
    <property type="entry name" value="Adenine nucleotide alpha hydrolases-like"/>
    <property type="match status" value="2"/>
</dbReference>
<evidence type="ECO:0000256" key="3">
    <source>
        <dbReference type="ARBA" id="ARBA00022840"/>
    </source>
</evidence>
<keyword evidence="2" id="KW-0547">Nucleotide-binding</keyword>
<organism evidence="5 6">
    <name type="scientific">Roseinatronobacter bogoriensis subsp. barguzinensis</name>
    <dbReference type="NCBI Taxonomy" id="441209"/>
    <lineage>
        <taxon>Bacteria</taxon>
        <taxon>Pseudomonadati</taxon>
        <taxon>Pseudomonadota</taxon>
        <taxon>Alphaproteobacteria</taxon>
        <taxon>Rhodobacterales</taxon>
        <taxon>Paracoccaceae</taxon>
        <taxon>Roseinatronobacter</taxon>
    </lineage>
</organism>
<dbReference type="PANTHER" id="PTHR46268">
    <property type="entry name" value="STRESS RESPONSE PROTEIN NHAX"/>
    <property type="match status" value="1"/>
</dbReference>
<name>A0A2K8K759_9RHOB</name>
<dbReference type="PRINTS" id="PR01438">
    <property type="entry name" value="UNVRSLSTRESS"/>
</dbReference>
<dbReference type="Gene3D" id="3.40.50.620">
    <property type="entry name" value="HUPs"/>
    <property type="match status" value="2"/>
</dbReference>
<dbReference type="KEGG" id="rbg:BG454_05175"/>
<dbReference type="CDD" id="cd00293">
    <property type="entry name" value="USP-like"/>
    <property type="match status" value="2"/>
</dbReference>
<dbReference type="InterPro" id="IPR014729">
    <property type="entry name" value="Rossmann-like_a/b/a_fold"/>
</dbReference>
<dbReference type="PANTHER" id="PTHR46268:SF27">
    <property type="entry name" value="UNIVERSAL STRESS PROTEIN RV2623"/>
    <property type="match status" value="1"/>
</dbReference>
<dbReference type="InterPro" id="IPR006016">
    <property type="entry name" value="UspA"/>
</dbReference>
<protein>
    <submittedName>
        <fullName evidence="5">Universal stress protein</fullName>
    </submittedName>
</protein>
<dbReference type="STRING" id="441209.GCA_001870665_03774"/>
<dbReference type="AlphaFoldDB" id="A0A2K8K759"/>
<feature type="domain" description="UspA" evidence="4">
    <location>
        <begin position="169"/>
        <end position="312"/>
    </location>
</feature>
<proteinExistence type="inferred from homology"/>
<dbReference type="InterPro" id="IPR006015">
    <property type="entry name" value="Universal_stress_UspA"/>
</dbReference>
<gene>
    <name evidence="5" type="ORF">BG454_05175</name>
</gene>
<dbReference type="GO" id="GO:0005524">
    <property type="term" value="F:ATP binding"/>
    <property type="evidence" value="ECO:0007669"/>
    <property type="project" value="UniProtKB-KW"/>
</dbReference>
<keyword evidence="6" id="KW-1185">Reference proteome</keyword>
<comment type="similarity">
    <text evidence="1">Belongs to the universal stress protein A family.</text>
</comment>
<dbReference type="EMBL" id="CP024899">
    <property type="protein sequence ID" value="ATX65291.1"/>
    <property type="molecule type" value="Genomic_DNA"/>
</dbReference>
<feature type="domain" description="UspA" evidence="4">
    <location>
        <begin position="32"/>
        <end position="160"/>
    </location>
</feature>